<evidence type="ECO:0000313" key="3">
    <source>
        <dbReference type="Proteomes" id="UP000674270"/>
    </source>
</evidence>
<dbReference type="Pfam" id="PF01872">
    <property type="entry name" value="RibD_C"/>
    <property type="match status" value="1"/>
</dbReference>
<dbReference type="InterPro" id="IPR050765">
    <property type="entry name" value="Riboflavin_Biosynth_HTPR"/>
</dbReference>
<dbReference type="PANTHER" id="PTHR38011">
    <property type="entry name" value="DIHYDROFOLATE REDUCTASE FAMILY PROTEIN (AFU_ORTHOLOGUE AFUA_8G06820)"/>
    <property type="match status" value="1"/>
</dbReference>
<gene>
    <name evidence="2" type="ORF">J7T18_10090</name>
</gene>
<dbReference type="GO" id="GO:0008703">
    <property type="term" value="F:5-amino-6-(5-phosphoribosylamino)uracil reductase activity"/>
    <property type="evidence" value="ECO:0007669"/>
    <property type="project" value="InterPro"/>
</dbReference>
<dbReference type="InterPro" id="IPR002734">
    <property type="entry name" value="RibDG_C"/>
</dbReference>
<dbReference type="EMBL" id="JAGKLY010000003">
    <property type="protein sequence ID" value="MBQ0268648.1"/>
    <property type="molecule type" value="Genomic_DNA"/>
</dbReference>
<dbReference type="SUPFAM" id="SSF53597">
    <property type="entry name" value="Dihydrofolate reductase-like"/>
    <property type="match status" value="1"/>
</dbReference>
<name>A0A8I2AEG4_9GAMM</name>
<organism evidence="2 3">
    <name type="scientific">Providencia huaxiensis</name>
    <dbReference type="NCBI Taxonomy" id="2027290"/>
    <lineage>
        <taxon>Bacteria</taxon>
        <taxon>Pseudomonadati</taxon>
        <taxon>Pseudomonadota</taxon>
        <taxon>Gammaproteobacteria</taxon>
        <taxon>Enterobacterales</taxon>
        <taxon>Morganellaceae</taxon>
        <taxon>Providencia</taxon>
    </lineage>
</organism>
<sequence length="176" mass="19788">MISGHVFIATSLDGYIARKNGDIDWLQSFDSTNEDHGYHDFMSHIDAIVMGRGTYETLSHMTPWPYELPVIVLSSSLASLPIPEHLIGKVRFLNHLPEEAMALLEKEGHQHIYIDGGQVVQSFINSGLINKLIITRLPILLGNGRSLFGPIQQDIRLKHIQTITFPSGFVQSHYEI</sequence>
<feature type="domain" description="Bacterial bifunctional deaminase-reductase C-terminal" evidence="1">
    <location>
        <begin position="6"/>
        <end position="164"/>
    </location>
</feature>
<protein>
    <submittedName>
        <fullName evidence="2">Dihydrofolate reductase</fullName>
    </submittedName>
</protein>
<accession>A0A8I2AEG4</accession>
<dbReference type="Gene3D" id="3.40.430.10">
    <property type="entry name" value="Dihydrofolate Reductase, subunit A"/>
    <property type="match status" value="1"/>
</dbReference>
<evidence type="ECO:0000313" key="2">
    <source>
        <dbReference type="EMBL" id="MBQ0268648.1"/>
    </source>
</evidence>
<dbReference type="GO" id="GO:0009231">
    <property type="term" value="P:riboflavin biosynthetic process"/>
    <property type="evidence" value="ECO:0007669"/>
    <property type="project" value="InterPro"/>
</dbReference>
<dbReference type="PANTHER" id="PTHR38011:SF11">
    <property type="entry name" value="2,5-DIAMINO-6-RIBOSYLAMINO-4(3H)-PYRIMIDINONE 5'-PHOSPHATE REDUCTASE"/>
    <property type="match status" value="1"/>
</dbReference>
<proteinExistence type="predicted"/>
<evidence type="ECO:0000259" key="1">
    <source>
        <dbReference type="Pfam" id="PF01872"/>
    </source>
</evidence>
<dbReference type="InterPro" id="IPR024072">
    <property type="entry name" value="DHFR-like_dom_sf"/>
</dbReference>
<comment type="caution">
    <text evidence="2">The sequence shown here is derived from an EMBL/GenBank/DDBJ whole genome shotgun (WGS) entry which is preliminary data.</text>
</comment>
<dbReference type="RefSeq" id="WP_166266831.1">
    <property type="nucleotide sequence ID" value="NZ_JAFJXY010000153.1"/>
</dbReference>
<dbReference type="AlphaFoldDB" id="A0A8I2AEG4"/>
<dbReference type="Proteomes" id="UP000674270">
    <property type="component" value="Unassembled WGS sequence"/>
</dbReference>
<reference evidence="2" key="1">
    <citation type="submission" date="2021-03" db="EMBL/GenBank/DDBJ databases">
        <authorList>
            <person name="Stanton E."/>
        </authorList>
    </citation>
    <scope>NUCLEOTIDE SEQUENCE</scope>
    <source>
        <strain evidence="2">2020EL-00113</strain>
    </source>
</reference>